<dbReference type="AlphaFoldDB" id="A0A2S2N6N6"/>
<dbReference type="SUPFAM" id="SSF54001">
    <property type="entry name" value="Cysteine proteinases"/>
    <property type="match status" value="1"/>
</dbReference>
<proteinExistence type="predicted"/>
<dbReference type="GO" id="GO:0003964">
    <property type="term" value="F:RNA-directed DNA polymerase activity"/>
    <property type="evidence" value="ECO:0007669"/>
    <property type="project" value="UniProtKB-EC"/>
</dbReference>
<name>A0A2S2N6N6_SCHGA</name>
<dbReference type="PANTHER" id="PTHR37984">
    <property type="entry name" value="PROTEIN CBG26694"/>
    <property type="match status" value="1"/>
</dbReference>
<feature type="domain" description="Integrase catalytic" evidence="3">
    <location>
        <begin position="160"/>
        <end position="320"/>
    </location>
</feature>
<dbReference type="InterPro" id="IPR038765">
    <property type="entry name" value="Papain-like_cys_pep_sf"/>
</dbReference>
<dbReference type="Pfam" id="PF17921">
    <property type="entry name" value="Integrase_H2C2"/>
    <property type="match status" value="1"/>
</dbReference>
<dbReference type="CDD" id="cd22755">
    <property type="entry name" value="OTU_CeDUB-like"/>
    <property type="match status" value="1"/>
</dbReference>
<feature type="domain" description="OTU" evidence="2">
    <location>
        <begin position="530"/>
        <end position="662"/>
    </location>
</feature>
<reference evidence="4" key="1">
    <citation type="submission" date="2018-04" db="EMBL/GenBank/DDBJ databases">
        <title>Transcriptome of Schizaphis graminum biotype I.</title>
        <authorList>
            <person name="Scully E.D."/>
            <person name="Geib S.M."/>
            <person name="Palmer N.A."/>
            <person name="Koch K."/>
            <person name="Bradshaw J."/>
            <person name="Heng-Moss T."/>
            <person name="Sarath G."/>
        </authorList>
    </citation>
    <scope>NUCLEOTIDE SEQUENCE</scope>
</reference>
<dbReference type="Gene3D" id="3.30.420.10">
    <property type="entry name" value="Ribonuclease H-like superfamily/Ribonuclease H"/>
    <property type="match status" value="1"/>
</dbReference>
<evidence type="ECO:0000313" key="4">
    <source>
        <dbReference type="EMBL" id="MBY12825.1"/>
    </source>
</evidence>
<dbReference type="Pfam" id="PF00665">
    <property type="entry name" value="rve"/>
    <property type="match status" value="1"/>
</dbReference>
<dbReference type="InterPro" id="IPR003323">
    <property type="entry name" value="OTU_dom"/>
</dbReference>
<organism evidence="4">
    <name type="scientific">Schizaphis graminum</name>
    <name type="common">Green bug aphid</name>
    <dbReference type="NCBI Taxonomy" id="13262"/>
    <lineage>
        <taxon>Eukaryota</taxon>
        <taxon>Metazoa</taxon>
        <taxon>Ecdysozoa</taxon>
        <taxon>Arthropoda</taxon>
        <taxon>Hexapoda</taxon>
        <taxon>Insecta</taxon>
        <taxon>Pterygota</taxon>
        <taxon>Neoptera</taxon>
        <taxon>Paraneoptera</taxon>
        <taxon>Hemiptera</taxon>
        <taxon>Sternorrhyncha</taxon>
        <taxon>Aphidomorpha</taxon>
        <taxon>Aphidoidea</taxon>
        <taxon>Aphididae</taxon>
        <taxon>Aphidini</taxon>
        <taxon>Schizaphis</taxon>
    </lineage>
</organism>
<gene>
    <name evidence="4" type="primary">GIN1_1</name>
    <name evidence="4" type="ORF">g.3929</name>
</gene>
<sequence length="662" mass="76601">MFRPWELNTDMTPIIQKDDININVNGRGQPINLNDVQSFLMGNGYPGYVSTKNEKSNFRRQSKAFTLQNGILLYKKSFAKVVFDTNERMDILMMIHRGTDDSSEATALSSHRGRDATLRLLKTRFYWPSMTLDVKKYIKECDVCQRVNPATLKVVPEMQPITVPKMVFKQIGIDLITLPEVNSLRYVAVAVDYFSKWCEARALPDKTGKTVARFIYDDIICRHGCPKIEISDQGREFCNNLSKELFHLTGTQHRVTSPYHPQANGLVERLNRTIKNSLLKVHNGNELQWPDVLHGVMFAYRTAQHNSTKYSPFFVLYQRDPVLPVDVKFQTNVDNNIDEYNFCLDFDERTYENTLNSMISMRGIMEDNVHDNILDAQLRQKASYSKRHPQLDNIFEKGDEVLLKNLRREDRKGGWVFMPWIGPFIIHNILDKKKCVLSRGGNVLKTKQLISNIKKYYRNKDDEPVNISQYEDHSTVTAIPSDVSLLNNKKYFNPVSLLWMKAKSKQFNFPLPQNPVAKKSKKIHLLSEPKEIISILGDGNCWFRSISLWISGTEEYHSIIRSSLIKAYRENELIKKIIGDVETYISLTGMEENGTWATDIEMMATAIYLNTHIYVYTKTNNMTYDWHFFGKSGSYKNGAKKIEQCIYIEHLNANHFQVVKSV</sequence>
<dbReference type="Gene3D" id="1.10.340.70">
    <property type="match status" value="1"/>
</dbReference>
<dbReference type="PROSITE" id="PS50802">
    <property type="entry name" value="OTU"/>
    <property type="match status" value="1"/>
</dbReference>
<dbReference type="InterPro" id="IPR036397">
    <property type="entry name" value="RNaseH_sf"/>
</dbReference>
<dbReference type="InterPro" id="IPR001584">
    <property type="entry name" value="Integrase_cat-core"/>
</dbReference>
<evidence type="ECO:0000259" key="3">
    <source>
        <dbReference type="PROSITE" id="PS50994"/>
    </source>
</evidence>
<dbReference type="EC" id="2.7.7.49" evidence="1"/>
<dbReference type="PANTHER" id="PTHR37984:SF15">
    <property type="entry name" value="INTEGRASE CATALYTIC DOMAIN-CONTAINING PROTEIN"/>
    <property type="match status" value="1"/>
</dbReference>
<dbReference type="FunFam" id="3.30.420.10:FF:000032">
    <property type="entry name" value="Retrovirus-related Pol polyprotein from transposon 297-like Protein"/>
    <property type="match status" value="1"/>
</dbReference>
<dbReference type="InterPro" id="IPR012337">
    <property type="entry name" value="RNaseH-like_sf"/>
</dbReference>
<dbReference type="InterPro" id="IPR041588">
    <property type="entry name" value="Integrase_H2C2"/>
</dbReference>
<dbReference type="InterPro" id="IPR050951">
    <property type="entry name" value="Retrovirus_Pol_polyprotein"/>
</dbReference>
<dbReference type="Gene3D" id="3.90.70.80">
    <property type="match status" value="1"/>
</dbReference>
<dbReference type="PROSITE" id="PS50994">
    <property type="entry name" value="INTEGRASE"/>
    <property type="match status" value="1"/>
</dbReference>
<evidence type="ECO:0000256" key="1">
    <source>
        <dbReference type="ARBA" id="ARBA00012493"/>
    </source>
</evidence>
<dbReference type="Pfam" id="PF02338">
    <property type="entry name" value="OTU"/>
    <property type="match status" value="1"/>
</dbReference>
<protein>
    <recommendedName>
        <fullName evidence="1">RNA-directed DNA polymerase</fullName>
        <ecNumber evidence="1">2.7.7.49</ecNumber>
    </recommendedName>
</protein>
<dbReference type="GO" id="GO:0003676">
    <property type="term" value="F:nucleic acid binding"/>
    <property type="evidence" value="ECO:0007669"/>
    <property type="project" value="InterPro"/>
</dbReference>
<accession>A0A2S2N6N6</accession>
<dbReference type="EMBL" id="GGMR01000206">
    <property type="protein sequence ID" value="MBY12825.1"/>
    <property type="molecule type" value="Transcribed_RNA"/>
</dbReference>
<evidence type="ECO:0000259" key="2">
    <source>
        <dbReference type="PROSITE" id="PS50802"/>
    </source>
</evidence>
<dbReference type="SUPFAM" id="SSF53098">
    <property type="entry name" value="Ribonuclease H-like"/>
    <property type="match status" value="1"/>
</dbReference>
<dbReference type="GO" id="GO:0015074">
    <property type="term" value="P:DNA integration"/>
    <property type="evidence" value="ECO:0007669"/>
    <property type="project" value="InterPro"/>
</dbReference>